<evidence type="ECO:0000256" key="5">
    <source>
        <dbReference type="ARBA" id="ARBA00022801"/>
    </source>
</evidence>
<evidence type="ECO:0000256" key="4">
    <source>
        <dbReference type="ARBA" id="ARBA00022723"/>
    </source>
</evidence>
<dbReference type="Gene3D" id="3.40.390.10">
    <property type="entry name" value="Collagenase (Catalytic Domain)"/>
    <property type="match status" value="1"/>
</dbReference>
<comment type="caution">
    <text evidence="10">The sequence shown here is derived from an EMBL/GenBank/DDBJ whole genome shotgun (WGS) entry which is preliminary data.</text>
</comment>
<sequence>MFSTTVRSALVALALAAAASAAPGLSLSLGGPSAVSSVSKLHLTATLKNTGDVELKLLNDPRTVLNTFETDSFTITDPAGKSPSFHGIAAKYVPATIVKNNLPESFTVLAPGASIEIAHDLSKAYNFTSSGEATYDIVANNQFNYVDANGELQTIHASHPSRHTAAISGELAVARRSLDKRISYRSCSSSQQSTIATAVTAAKSYASESQSYLTSHTSSTTRFATWFGTYTSAHHSTVLTHYTNMVNADYSTFTFDCSCNDSGTYAYVYPDEFGIVYLCPVFWQTTTTGTDSRAGTIIHESSHFTRIGGTQDYVYGQSGAKSLAISNSARAIANADNHEYFAENTPAQS</sequence>
<dbReference type="PANTHER" id="PTHR37016">
    <property type="match status" value="1"/>
</dbReference>
<evidence type="ECO:0000256" key="8">
    <source>
        <dbReference type="SAM" id="SignalP"/>
    </source>
</evidence>
<keyword evidence="4" id="KW-0479">Metal-binding</keyword>
<dbReference type="Pfam" id="PF14521">
    <property type="entry name" value="Aspzincin_M35"/>
    <property type="match status" value="1"/>
</dbReference>
<dbReference type="PANTHER" id="PTHR37016:SF3">
    <property type="entry name" value="NEUTRAL PROTEASE 2-RELATED"/>
    <property type="match status" value="1"/>
</dbReference>
<organism evidence="10 11">
    <name type="scientific">Favolaschia claudopus</name>
    <dbReference type="NCBI Taxonomy" id="2862362"/>
    <lineage>
        <taxon>Eukaryota</taxon>
        <taxon>Fungi</taxon>
        <taxon>Dikarya</taxon>
        <taxon>Basidiomycota</taxon>
        <taxon>Agaricomycotina</taxon>
        <taxon>Agaricomycetes</taxon>
        <taxon>Agaricomycetidae</taxon>
        <taxon>Agaricales</taxon>
        <taxon>Marasmiineae</taxon>
        <taxon>Mycenaceae</taxon>
        <taxon>Favolaschia</taxon>
    </lineage>
</organism>
<comment type="cofactor">
    <cofactor evidence="1">
        <name>Zn(2+)</name>
        <dbReference type="ChEBI" id="CHEBI:29105"/>
    </cofactor>
</comment>
<dbReference type="AlphaFoldDB" id="A0AAW0ANC0"/>
<keyword evidence="7" id="KW-0482">Metalloprotease</keyword>
<keyword evidence="6" id="KW-0862">Zinc</keyword>
<dbReference type="InterPro" id="IPR029463">
    <property type="entry name" value="Lys_MEP"/>
</dbReference>
<proteinExistence type="inferred from homology"/>
<evidence type="ECO:0000256" key="7">
    <source>
        <dbReference type="ARBA" id="ARBA00023049"/>
    </source>
</evidence>
<name>A0AAW0ANC0_9AGAR</name>
<feature type="signal peptide" evidence="8">
    <location>
        <begin position="1"/>
        <end position="21"/>
    </location>
</feature>
<evidence type="ECO:0000259" key="9">
    <source>
        <dbReference type="SMART" id="SM01351"/>
    </source>
</evidence>
<dbReference type="GO" id="GO:0004222">
    <property type="term" value="F:metalloendopeptidase activity"/>
    <property type="evidence" value="ECO:0007669"/>
    <property type="project" value="InterPro"/>
</dbReference>
<evidence type="ECO:0000313" key="10">
    <source>
        <dbReference type="EMBL" id="KAK7013990.1"/>
    </source>
</evidence>
<dbReference type="SMART" id="SM01351">
    <property type="entry name" value="Aspzincin_M35"/>
    <property type="match status" value="1"/>
</dbReference>
<dbReference type="GO" id="GO:0046872">
    <property type="term" value="F:metal ion binding"/>
    <property type="evidence" value="ECO:0007669"/>
    <property type="project" value="UniProtKB-KW"/>
</dbReference>
<dbReference type="SUPFAM" id="SSF55486">
    <property type="entry name" value="Metalloproteases ('zincins'), catalytic domain"/>
    <property type="match status" value="1"/>
</dbReference>
<keyword evidence="11" id="KW-1185">Reference proteome</keyword>
<feature type="chain" id="PRO_5043821841" evidence="8">
    <location>
        <begin position="22"/>
        <end position="349"/>
    </location>
</feature>
<keyword evidence="5" id="KW-0378">Hydrolase</keyword>
<dbReference type="InterPro" id="IPR050414">
    <property type="entry name" value="Fungal_M35_metalloproteases"/>
</dbReference>
<dbReference type="Gene3D" id="2.60.40.2970">
    <property type="match status" value="1"/>
</dbReference>
<keyword evidence="8" id="KW-0732">Signal</keyword>
<evidence type="ECO:0000256" key="2">
    <source>
        <dbReference type="ARBA" id="ARBA00010279"/>
    </source>
</evidence>
<evidence type="ECO:0000256" key="3">
    <source>
        <dbReference type="ARBA" id="ARBA00022670"/>
    </source>
</evidence>
<dbReference type="CDD" id="cd11306">
    <property type="entry name" value="M35_peptidyl-Lys"/>
    <property type="match status" value="1"/>
</dbReference>
<gene>
    <name evidence="10" type="ORF">R3P38DRAFT_2545722</name>
</gene>
<keyword evidence="3" id="KW-0645">Protease</keyword>
<evidence type="ECO:0000256" key="1">
    <source>
        <dbReference type="ARBA" id="ARBA00001947"/>
    </source>
</evidence>
<comment type="similarity">
    <text evidence="2">Belongs to the peptidase M35 family.</text>
</comment>
<dbReference type="EMBL" id="JAWWNJ010000058">
    <property type="protein sequence ID" value="KAK7013990.1"/>
    <property type="molecule type" value="Genomic_DNA"/>
</dbReference>
<dbReference type="InterPro" id="IPR024079">
    <property type="entry name" value="MetalloPept_cat_dom_sf"/>
</dbReference>
<feature type="domain" description="Lysine-specific metallo-endopeptidase" evidence="9">
    <location>
        <begin position="211"/>
        <end position="343"/>
    </location>
</feature>
<dbReference type="Proteomes" id="UP001362999">
    <property type="component" value="Unassembled WGS sequence"/>
</dbReference>
<dbReference type="GO" id="GO:0006508">
    <property type="term" value="P:proteolysis"/>
    <property type="evidence" value="ECO:0007669"/>
    <property type="project" value="UniProtKB-KW"/>
</dbReference>
<accession>A0AAW0ANC0</accession>
<evidence type="ECO:0000256" key="6">
    <source>
        <dbReference type="ARBA" id="ARBA00022833"/>
    </source>
</evidence>
<evidence type="ECO:0000313" key="11">
    <source>
        <dbReference type="Proteomes" id="UP001362999"/>
    </source>
</evidence>
<protein>
    <submittedName>
        <fullName evidence="10">Peptidyl-Lys metalloendopeptidase</fullName>
    </submittedName>
</protein>
<dbReference type="InterPro" id="IPR034115">
    <property type="entry name" value="M35_peptidyl-Lys"/>
</dbReference>
<reference evidence="10 11" key="1">
    <citation type="journal article" date="2024" name="J Genomics">
        <title>Draft genome sequencing and assembly of Favolaschia claudopus CIRM-BRFM 2984 isolated from oak limbs.</title>
        <authorList>
            <person name="Navarro D."/>
            <person name="Drula E."/>
            <person name="Chaduli D."/>
            <person name="Cazenave R."/>
            <person name="Ahrendt S."/>
            <person name="Wang J."/>
            <person name="Lipzen A."/>
            <person name="Daum C."/>
            <person name="Barry K."/>
            <person name="Grigoriev I.V."/>
            <person name="Favel A."/>
            <person name="Rosso M.N."/>
            <person name="Martin F."/>
        </authorList>
    </citation>
    <scope>NUCLEOTIDE SEQUENCE [LARGE SCALE GENOMIC DNA]</scope>
    <source>
        <strain evidence="10 11">CIRM-BRFM 2984</strain>
    </source>
</reference>